<evidence type="ECO:0000259" key="9">
    <source>
        <dbReference type="PROSITE" id="PS51278"/>
    </source>
</evidence>
<dbReference type="Gene3D" id="3.40.50.620">
    <property type="entry name" value="HUPs"/>
    <property type="match status" value="1"/>
</dbReference>
<dbReference type="CDD" id="cd01991">
    <property type="entry name" value="Asn_synthase_B_C"/>
    <property type="match status" value="1"/>
</dbReference>
<dbReference type="AlphaFoldDB" id="A0A1L9RNA8"/>
<feature type="site" description="Important for beta-aspartyl-AMP intermediate formation" evidence="8">
    <location>
        <position position="382"/>
    </location>
</feature>
<dbReference type="OrthoDB" id="409189at2759"/>
<evidence type="ECO:0000256" key="3">
    <source>
        <dbReference type="ARBA" id="ARBA00022840"/>
    </source>
</evidence>
<dbReference type="InterPro" id="IPR001962">
    <property type="entry name" value="Asn_synthase"/>
</dbReference>
<dbReference type="EMBL" id="KV878211">
    <property type="protein sequence ID" value="OJJ36406.1"/>
    <property type="molecule type" value="Genomic_DNA"/>
</dbReference>
<gene>
    <name evidence="10" type="ORF">ASPWEDRAFT_106759</name>
</gene>
<evidence type="ECO:0000256" key="2">
    <source>
        <dbReference type="ARBA" id="ARBA00022741"/>
    </source>
</evidence>
<dbReference type="FunFam" id="3.60.20.10:FF:000155">
    <property type="entry name" value="Asparagine synthetase (Eurofung)"/>
    <property type="match status" value="1"/>
</dbReference>
<keyword evidence="6" id="KW-0028">Amino-acid biosynthesis</keyword>
<dbReference type="GO" id="GO:0005829">
    <property type="term" value="C:cytosol"/>
    <property type="evidence" value="ECO:0007669"/>
    <property type="project" value="TreeGrafter"/>
</dbReference>
<dbReference type="GO" id="GO:0005524">
    <property type="term" value="F:ATP binding"/>
    <property type="evidence" value="ECO:0007669"/>
    <property type="project" value="UniProtKB-KW"/>
</dbReference>
<evidence type="ECO:0000313" key="10">
    <source>
        <dbReference type="EMBL" id="OJJ36406.1"/>
    </source>
</evidence>
<proteinExistence type="inferred from homology"/>
<dbReference type="InterPro" id="IPR033738">
    <property type="entry name" value="AsnB_N"/>
</dbReference>
<keyword evidence="4 6" id="KW-0315">Glutamine amidotransferase</keyword>
<evidence type="ECO:0000256" key="6">
    <source>
        <dbReference type="PIRSR" id="PIRSR001589-1"/>
    </source>
</evidence>
<dbReference type="RefSeq" id="XP_040690082.1">
    <property type="nucleotide sequence ID" value="XM_040827838.1"/>
</dbReference>
<dbReference type="InterPro" id="IPR006426">
    <property type="entry name" value="Asn_synth_AEB"/>
</dbReference>
<dbReference type="NCBIfam" id="TIGR01536">
    <property type="entry name" value="asn_synth_AEB"/>
    <property type="match status" value="1"/>
</dbReference>
<dbReference type="CDD" id="cd00712">
    <property type="entry name" value="AsnB"/>
    <property type="match status" value="1"/>
</dbReference>
<dbReference type="STRING" id="1073089.A0A1L9RNA8"/>
<keyword evidence="6" id="KW-0061">Asparagine biosynthesis</keyword>
<evidence type="ECO:0000313" key="11">
    <source>
        <dbReference type="Proteomes" id="UP000184383"/>
    </source>
</evidence>
<organism evidence="10 11">
    <name type="scientific">Aspergillus wentii DTO 134E9</name>
    <dbReference type="NCBI Taxonomy" id="1073089"/>
    <lineage>
        <taxon>Eukaryota</taxon>
        <taxon>Fungi</taxon>
        <taxon>Dikarya</taxon>
        <taxon>Ascomycota</taxon>
        <taxon>Pezizomycotina</taxon>
        <taxon>Eurotiomycetes</taxon>
        <taxon>Eurotiomycetidae</taxon>
        <taxon>Eurotiales</taxon>
        <taxon>Aspergillaceae</taxon>
        <taxon>Aspergillus</taxon>
        <taxon>Aspergillus subgen. Cremei</taxon>
    </lineage>
</organism>
<dbReference type="PROSITE" id="PS51278">
    <property type="entry name" value="GATASE_TYPE_2"/>
    <property type="match status" value="1"/>
</dbReference>
<dbReference type="PIRSF" id="PIRSF001589">
    <property type="entry name" value="Asn_synthetase_glu-h"/>
    <property type="match status" value="1"/>
</dbReference>
<dbReference type="InterPro" id="IPR051786">
    <property type="entry name" value="ASN_synthetase/amidase"/>
</dbReference>
<sequence>MCGLSAFITATPQRKKKVEKQLDASLDIIKHRGPDARGVYFSPDYRVGLGHVRLSIIDLSPEGNQPFVDESGGIYAVVNGELYDYEKYRAELSDTFTFKGHSDCEIVIALYKKYGISFLSHLRGEFALVLWDAKRELLLAARDRYGIKSLYYTLVNGRLLVATEMKSFLALGLKPEWDVYSLKDQSWMFGKRTFLKGVRRVLPGHYMSCRHFGETEQKIYWDVEYPDKTVKETRTEEECIKGVRDRLFEAIRVRLRADVPVGVYLSGGLDSSAVAGIIAHLMKEEGAKLGDEASGELKRLKVFTVQFDKDSGVDESDIAKRTADWLGVDFHPIRMTEESIASRFEDVVWHSEAPFADTNGTGKLAMAEMVHSHGIKVVITGEGADENFGGYSFLVPDRFREPDLTWASPIPTAEQLKTAISKLIWSGETVNEGPPSARNMSNNTCTSNNIAFVNQLPMADWTDGLLTEHPETALVESLDSHALSSMMYKWHPLHTALYITTRIGLANALLRYLGDNIDMVHHVESRTPFLDHHLTQYVNSLPPALKIRYDPDTGNMSEKYILKEAVKPFITDEIYGRQKKPFLGPPRFKENGPFHLMISRLITKTNIEGLGFIEWKVAKKLFDNAFTANDGVALRSVFLIAQMVVLGQRFGIKTAVPE</sequence>
<dbReference type="Pfam" id="PF13537">
    <property type="entry name" value="GATase_7"/>
    <property type="match status" value="1"/>
</dbReference>
<reference evidence="11" key="1">
    <citation type="journal article" date="2017" name="Genome Biol.">
        <title>Comparative genomics reveals high biological diversity and specific adaptations in the industrially and medically important fungal genus Aspergillus.</title>
        <authorList>
            <person name="de Vries R.P."/>
            <person name="Riley R."/>
            <person name="Wiebenga A."/>
            <person name="Aguilar-Osorio G."/>
            <person name="Amillis S."/>
            <person name="Uchima C.A."/>
            <person name="Anderluh G."/>
            <person name="Asadollahi M."/>
            <person name="Askin M."/>
            <person name="Barry K."/>
            <person name="Battaglia E."/>
            <person name="Bayram O."/>
            <person name="Benocci T."/>
            <person name="Braus-Stromeyer S.A."/>
            <person name="Caldana C."/>
            <person name="Canovas D."/>
            <person name="Cerqueira G.C."/>
            <person name="Chen F."/>
            <person name="Chen W."/>
            <person name="Choi C."/>
            <person name="Clum A."/>
            <person name="Dos Santos R.A."/>
            <person name="Damasio A.R."/>
            <person name="Diallinas G."/>
            <person name="Emri T."/>
            <person name="Fekete E."/>
            <person name="Flipphi M."/>
            <person name="Freyberg S."/>
            <person name="Gallo A."/>
            <person name="Gournas C."/>
            <person name="Habgood R."/>
            <person name="Hainaut M."/>
            <person name="Harispe M.L."/>
            <person name="Henrissat B."/>
            <person name="Hilden K.S."/>
            <person name="Hope R."/>
            <person name="Hossain A."/>
            <person name="Karabika E."/>
            <person name="Karaffa L."/>
            <person name="Karanyi Z."/>
            <person name="Krasevec N."/>
            <person name="Kuo A."/>
            <person name="Kusch H."/>
            <person name="LaButti K."/>
            <person name="Lagendijk E.L."/>
            <person name="Lapidus A."/>
            <person name="Levasseur A."/>
            <person name="Lindquist E."/>
            <person name="Lipzen A."/>
            <person name="Logrieco A.F."/>
            <person name="MacCabe A."/>
            <person name="Maekelae M.R."/>
            <person name="Malavazi I."/>
            <person name="Melin P."/>
            <person name="Meyer V."/>
            <person name="Mielnichuk N."/>
            <person name="Miskei M."/>
            <person name="Molnar A.P."/>
            <person name="Mule G."/>
            <person name="Ngan C.Y."/>
            <person name="Orejas M."/>
            <person name="Orosz E."/>
            <person name="Ouedraogo J.P."/>
            <person name="Overkamp K.M."/>
            <person name="Park H.-S."/>
            <person name="Perrone G."/>
            <person name="Piumi F."/>
            <person name="Punt P.J."/>
            <person name="Ram A.F."/>
            <person name="Ramon A."/>
            <person name="Rauscher S."/>
            <person name="Record E."/>
            <person name="Riano-Pachon D.M."/>
            <person name="Robert V."/>
            <person name="Roehrig J."/>
            <person name="Ruller R."/>
            <person name="Salamov A."/>
            <person name="Salih N.S."/>
            <person name="Samson R.A."/>
            <person name="Sandor E."/>
            <person name="Sanguinetti M."/>
            <person name="Schuetze T."/>
            <person name="Sepcic K."/>
            <person name="Shelest E."/>
            <person name="Sherlock G."/>
            <person name="Sophianopoulou V."/>
            <person name="Squina F.M."/>
            <person name="Sun H."/>
            <person name="Susca A."/>
            <person name="Todd R.B."/>
            <person name="Tsang A."/>
            <person name="Unkles S.E."/>
            <person name="van de Wiele N."/>
            <person name="van Rossen-Uffink D."/>
            <person name="Oliveira J.V."/>
            <person name="Vesth T.C."/>
            <person name="Visser J."/>
            <person name="Yu J.-H."/>
            <person name="Zhou M."/>
            <person name="Andersen M.R."/>
            <person name="Archer D.B."/>
            <person name="Baker S.E."/>
            <person name="Benoit I."/>
            <person name="Brakhage A.A."/>
            <person name="Braus G.H."/>
            <person name="Fischer R."/>
            <person name="Frisvad J.C."/>
            <person name="Goldman G.H."/>
            <person name="Houbraken J."/>
            <person name="Oakley B."/>
            <person name="Pocsi I."/>
            <person name="Scazzocchio C."/>
            <person name="Seiboth B."/>
            <person name="vanKuyk P.A."/>
            <person name="Wortman J."/>
            <person name="Dyer P.S."/>
            <person name="Grigoriev I.V."/>
        </authorList>
    </citation>
    <scope>NUCLEOTIDE SEQUENCE [LARGE SCALE GENOMIC DNA]</scope>
    <source>
        <strain evidence="11">DTO 134E9</strain>
    </source>
</reference>
<keyword evidence="2 5" id="KW-0547">Nucleotide-binding</keyword>
<evidence type="ECO:0000256" key="8">
    <source>
        <dbReference type="PIRSR" id="PIRSR001589-3"/>
    </source>
</evidence>
<evidence type="ECO:0000256" key="7">
    <source>
        <dbReference type="PIRSR" id="PIRSR001589-2"/>
    </source>
</evidence>
<name>A0A1L9RNA8_ASPWE</name>
<dbReference type="Pfam" id="PF00733">
    <property type="entry name" value="Asn_synthase"/>
    <property type="match status" value="1"/>
</dbReference>
<dbReference type="InterPro" id="IPR014729">
    <property type="entry name" value="Rossmann-like_a/b/a_fold"/>
</dbReference>
<feature type="binding site" evidence="7">
    <location>
        <position position="305"/>
    </location>
    <ligand>
        <name>ATP</name>
        <dbReference type="ChEBI" id="CHEBI:30616"/>
    </ligand>
</feature>
<evidence type="ECO:0000256" key="5">
    <source>
        <dbReference type="PIRNR" id="PIRNR001589"/>
    </source>
</evidence>
<dbReference type="GO" id="GO:0006529">
    <property type="term" value="P:asparagine biosynthetic process"/>
    <property type="evidence" value="ECO:0007669"/>
    <property type="project" value="UniProtKB-KW"/>
</dbReference>
<dbReference type="PANTHER" id="PTHR43284:SF1">
    <property type="entry name" value="ASPARAGINE SYNTHETASE"/>
    <property type="match status" value="1"/>
</dbReference>
<evidence type="ECO:0000256" key="1">
    <source>
        <dbReference type="ARBA" id="ARBA00005752"/>
    </source>
</evidence>
<dbReference type="VEuPathDB" id="FungiDB:ASPWEDRAFT_106759"/>
<feature type="domain" description="Glutamine amidotransferase type-2" evidence="9">
    <location>
        <begin position="2"/>
        <end position="212"/>
    </location>
</feature>
<feature type="binding site" evidence="7">
    <location>
        <position position="103"/>
    </location>
    <ligand>
        <name>L-glutamine</name>
        <dbReference type="ChEBI" id="CHEBI:58359"/>
    </ligand>
</feature>
<protein>
    <recommendedName>
        <fullName evidence="9">Glutamine amidotransferase type-2 domain-containing protein</fullName>
    </recommendedName>
</protein>
<dbReference type="InterPro" id="IPR017932">
    <property type="entry name" value="GATase_2_dom"/>
</dbReference>
<dbReference type="PANTHER" id="PTHR43284">
    <property type="entry name" value="ASPARAGINE SYNTHETASE (GLUTAMINE-HYDROLYZING)"/>
    <property type="match status" value="1"/>
</dbReference>
<dbReference type="GeneID" id="63743686"/>
<keyword evidence="11" id="KW-1185">Reference proteome</keyword>
<accession>A0A1L9RNA8</accession>
<dbReference type="Proteomes" id="UP000184383">
    <property type="component" value="Unassembled WGS sequence"/>
</dbReference>
<feature type="active site" description="For GATase activity" evidence="6">
    <location>
        <position position="2"/>
    </location>
</feature>
<dbReference type="InterPro" id="IPR029055">
    <property type="entry name" value="Ntn_hydrolases_N"/>
</dbReference>
<evidence type="ECO:0000256" key="4">
    <source>
        <dbReference type="ARBA" id="ARBA00022962"/>
    </source>
</evidence>
<dbReference type="GO" id="GO:0004066">
    <property type="term" value="F:asparagine synthase (glutamine-hydrolyzing) activity"/>
    <property type="evidence" value="ECO:0007669"/>
    <property type="project" value="InterPro"/>
</dbReference>
<dbReference type="SUPFAM" id="SSF56235">
    <property type="entry name" value="N-terminal nucleophile aminohydrolases (Ntn hydrolases)"/>
    <property type="match status" value="1"/>
</dbReference>
<dbReference type="SUPFAM" id="SSF52402">
    <property type="entry name" value="Adenine nucleotide alpha hydrolases-like"/>
    <property type="match status" value="1"/>
</dbReference>
<dbReference type="Gene3D" id="3.60.20.10">
    <property type="entry name" value="Glutamine Phosphoribosylpyrophosphate, subunit 1, domain 1"/>
    <property type="match status" value="1"/>
</dbReference>
<keyword evidence="3 5" id="KW-0067">ATP-binding</keyword>
<comment type="similarity">
    <text evidence="1">Belongs to the asparagine synthetase family.</text>
</comment>